<evidence type="ECO:0000313" key="3">
    <source>
        <dbReference type="Proteomes" id="UP000198601"/>
    </source>
</evidence>
<dbReference type="Proteomes" id="UP000198601">
    <property type="component" value="Unassembled WGS sequence"/>
</dbReference>
<proteinExistence type="predicted"/>
<dbReference type="InterPro" id="IPR054347">
    <property type="entry name" value="TOTE_primase"/>
</dbReference>
<feature type="domain" description="TOTE conflict system primase" evidence="1">
    <location>
        <begin position="13"/>
        <end position="186"/>
    </location>
</feature>
<dbReference type="EMBL" id="FMTT01000016">
    <property type="protein sequence ID" value="SCW57402.1"/>
    <property type="molecule type" value="Genomic_DNA"/>
</dbReference>
<evidence type="ECO:0000259" key="1">
    <source>
        <dbReference type="Pfam" id="PF22548"/>
    </source>
</evidence>
<keyword evidence="3" id="KW-1185">Reference proteome</keyword>
<evidence type="ECO:0000313" key="2">
    <source>
        <dbReference type="EMBL" id="SCW57402.1"/>
    </source>
</evidence>
<dbReference type="Pfam" id="PF22548">
    <property type="entry name" value="AEP-TOTE"/>
    <property type="match status" value="1"/>
</dbReference>
<reference evidence="3" key="1">
    <citation type="submission" date="2016-10" db="EMBL/GenBank/DDBJ databases">
        <authorList>
            <person name="Varghese N."/>
            <person name="Submissions S."/>
        </authorList>
    </citation>
    <scope>NUCLEOTIDE SEQUENCE [LARGE SCALE GENOMIC DNA]</scope>
    <source>
        <strain evidence="3">CGMCC 1.8946</strain>
    </source>
</reference>
<dbReference type="SUPFAM" id="SSF56747">
    <property type="entry name" value="Prim-pol domain"/>
    <property type="match status" value="1"/>
</dbReference>
<dbReference type="AlphaFoldDB" id="A0A1G4RKE5"/>
<organism evidence="2 3">
    <name type="scientific">Paenibacillus tianmuensis</name>
    <dbReference type="NCBI Taxonomy" id="624147"/>
    <lineage>
        <taxon>Bacteria</taxon>
        <taxon>Bacillati</taxon>
        <taxon>Bacillota</taxon>
        <taxon>Bacilli</taxon>
        <taxon>Bacillales</taxon>
        <taxon>Paenibacillaceae</taxon>
        <taxon>Paenibacillus</taxon>
    </lineage>
</organism>
<sequence length="458" mass="53350">MQSKKGNWRHVTAGQLNKYTKKKDIRLSDWHLENHLNGNFTIGTFAGDFGSIFMSFDVDFRDNEMARWITYKITYTLDSFGIDHHTSFSGSKGYHIDIFFEDKITVKHARKFFDYVIETSDVKQHTQGQVEFRVSEKQGIKLPLGIHQVTKNYCGFCRVEEGLRVMNKEQSEKYLLMIKQIPSRQVLNVIEIAESELDEIDTKQFIESQDAISPFVPLANHEQSEDYSISRAQKLLTEGSQVQGSRHNSTFLICMYLKDCGYERDECKNELYDWMDAQNPDSYTTKLNDCYKDIDLVVRDVYEKDYNLRGGNKDLTITLNELKWIIDRCPEKNQKLITYAMLKHSKRHANMQGVFYMPFTMIESATGVVEKTVRNQVNKLIELGVIEVVARNRKPVGGKGFQRNLPNLYRLNIDVFVDDSNVLTINESHDLKSCMLFFFDKKELKNMLPRRQYESLVG</sequence>
<accession>A0A1G4RKE5</accession>
<protein>
    <recommendedName>
        <fullName evidence="1">TOTE conflict system primase domain-containing protein</fullName>
    </recommendedName>
</protein>
<name>A0A1G4RKE5_9BACL</name>
<gene>
    <name evidence="2" type="ORF">SAMN04487970_101695</name>
</gene>